<accession>X1SW55</accession>
<keyword evidence="1" id="KW-0472">Membrane</keyword>
<gene>
    <name evidence="2" type="ORF">S12H4_03706</name>
</gene>
<protein>
    <submittedName>
        <fullName evidence="2">Uncharacterized protein</fullName>
    </submittedName>
</protein>
<proteinExistence type="predicted"/>
<dbReference type="EMBL" id="BARW01001071">
    <property type="protein sequence ID" value="GAI72019.1"/>
    <property type="molecule type" value="Genomic_DNA"/>
</dbReference>
<feature type="transmembrane region" description="Helical" evidence="1">
    <location>
        <begin position="20"/>
        <end position="42"/>
    </location>
</feature>
<feature type="non-terminal residue" evidence="2">
    <location>
        <position position="1"/>
    </location>
</feature>
<keyword evidence="1" id="KW-1133">Transmembrane helix</keyword>
<keyword evidence="1" id="KW-0812">Transmembrane</keyword>
<organism evidence="2">
    <name type="scientific">marine sediment metagenome</name>
    <dbReference type="NCBI Taxonomy" id="412755"/>
    <lineage>
        <taxon>unclassified sequences</taxon>
        <taxon>metagenomes</taxon>
        <taxon>ecological metagenomes</taxon>
    </lineage>
</organism>
<evidence type="ECO:0000256" key="1">
    <source>
        <dbReference type="SAM" id="Phobius"/>
    </source>
</evidence>
<dbReference type="AlphaFoldDB" id="X1SW55"/>
<evidence type="ECO:0000313" key="2">
    <source>
        <dbReference type="EMBL" id="GAI72019.1"/>
    </source>
</evidence>
<reference evidence="2" key="1">
    <citation type="journal article" date="2014" name="Front. Microbiol.">
        <title>High frequency of phylogenetically diverse reductive dehalogenase-homologous genes in deep subseafloor sedimentary metagenomes.</title>
        <authorList>
            <person name="Kawai M."/>
            <person name="Futagami T."/>
            <person name="Toyoda A."/>
            <person name="Takaki Y."/>
            <person name="Nishi S."/>
            <person name="Hori S."/>
            <person name="Arai W."/>
            <person name="Tsubouchi T."/>
            <person name="Morono Y."/>
            <person name="Uchiyama I."/>
            <person name="Ito T."/>
            <person name="Fujiyama A."/>
            <person name="Inagaki F."/>
            <person name="Takami H."/>
        </authorList>
    </citation>
    <scope>NUCLEOTIDE SEQUENCE</scope>
    <source>
        <strain evidence="2">Expedition CK06-06</strain>
    </source>
</reference>
<name>X1SW55_9ZZZZ</name>
<sequence length="69" mass="7795">AELGGFSLFSLICPKELLGVYVVLWRFFTFYISVIIGGLVLIKMVGFEKLKRITNREGRKGAQGKDSRQ</sequence>
<comment type="caution">
    <text evidence="2">The sequence shown here is derived from an EMBL/GenBank/DDBJ whole genome shotgun (WGS) entry which is preliminary data.</text>
</comment>